<evidence type="ECO:0000256" key="1">
    <source>
        <dbReference type="SAM" id="MobiDB-lite"/>
    </source>
</evidence>
<sequence length="278" mass="30807">MASSGEDNTKDKLTGSVAHVASNEGKSHHSRDDPPRGDHSRDGLVEYIRTIKIEMRKVLPRLPDLTLLRLLGGKVRTPFLCLEPGSSISNSEMVKGEESKSANPVARGVVIGKKHQRDKMPDILPLKKGKQAVDAKKKGAMSPLEDKKKGSSSKAPTKSKVTSSWVNPAVAKKFLEGVIPPADKDELAIELERKLVELGAQEQHTVIELRRMTEDRNATMERLEKKEVVEQAASKYFSEGFRLVERVNQALPSRLDIDIQDLGIDPEMAKEGEEDEEE</sequence>
<dbReference type="Proteomes" id="UP000585474">
    <property type="component" value="Unassembled WGS sequence"/>
</dbReference>
<organism evidence="2 3">
    <name type="scientific">Actinidia rufa</name>
    <dbReference type="NCBI Taxonomy" id="165716"/>
    <lineage>
        <taxon>Eukaryota</taxon>
        <taxon>Viridiplantae</taxon>
        <taxon>Streptophyta</taxon>
        <taxon>Embryophyta</taxon>
        <taxon>Tracheophyta</taxon>
        <taxon>Spermatophyta</taxon>
        <taxon>Magnoliopsida</taxon>
        <taxon>eudicotyledons</taxon>
        <taxon>Gunneridae</taxon>
        <taxon>Pentapetalae</taxon>
        <taxon>asterids</taxon>
        <taxon>Ericales</taxon>
        <taxon>Actinidiaceae</taxon>
        <taxon>Actinidia</taxon>
    </lineage>
</organism>
<keyword evidence="3" id="KW-1185">Reference proteome</keyword>
<dbReference type="AlphaFoldDB" id="A0A7J0FH78"/>
<feature type="region of interest" description="Disordered" evidence="1">
    <location>
        <begin position="1"/>
        <end position="41"/>
    </location>
</feature>
<comment type="caution">
    <text evidence="2">The sequence shown here is derived from an EMBL/GenBank/DDBJ whole genome shotgun (WGS) entry which is preliminary data.</text>
</comment>
<name>A0A7J0FH78_9ERIC</name>
<reference evidence="2 3" key="1">
    <citation type="submission" date="2019-07" db="EMBL/GenBank/DDBJ databases">
        <title>De Novo Assembly of kiwifruit Actinidia rufa.</title>
        <authorList>
            <person name="Sugita-Konishi S."/>
            <person name="Sato K."/>
            <person name="Mori E."/>
            <person name="Abe Y."/>
            <person name="Kisaki G."/>
            <person name="Hamano K."/>
            <person name="Suezawa K."/>
            <person name="Otani M."/>
            <person name="Fukuda T."/>
            <person name="Manabe T."/>
            <person name="Gomi K."/>
            <person name="Tabuchi M."/>
            <person name="Akimitsu K."/>
            <person name="Kataoka I."/>
        </authorList>
    </citation>
    <scope>NUCLEOTIDE SEQUENCE [LARGE SCALE GENOMIC DNA]</scope>
    <source>
        <strain evidence="3">cv. Fuchu</strain>
    </source>
</reference>
<evidence type="ECO:0000313" key="3">
    <source>
        <dbReference type="Proteomes" id="UP000585474"/>
    </source>
</evidence>
<feature type="region of interest" description="Disordered" evidence="1">
    <location>
        <begin position="127"/>
        <end position="160"/>
    </location>
</feature>
<proteinExistence type="predicted"/>
<dbReference type="EMBL" id="BJWL01000012">
    <property type="protein sequence ID" value="GFY97796.1"/>
    <property type="molecule type" value="Genomic_DNA"/>
</dbReference>
<evidence type="ECO:0000313" key="2">
    <source>
        <dbReference type="EMBL" id="GFY97796.1"/>
    </source>
</evidence>
<accession>A0A7J0FH78</accession>
<feature type="compositionally biased region" description="Basic and acidic residues" evidence="1">
    <location>
        <begin position="25"/>
        <end position="41"/>
    </location>
</feature>
<protein>
    <submittedName>
        <fullName evidence="2">Uncharacterized protein</fullName>
    </submittedName>
</protein>
<gene>
    <name evidence="2" type="ORF">Acr_12g0003370</name>
</gene>